<dbReference type="PROSITE" id="PS51736">
    <property type="entry name" value="RECOMBINASES_3"/>
    <property type="match status" value="1"/>
</dbReference>
<evidence type="ECO:0000256" key="6">
    <source>
        <dbReference type="SAM" id="Coils"/>
    </source>
</evidence>
<dbReference type="InterPro" id="IPR006118">
    <property type="entry name" value="Recombinase_CS"/>
</dbReference>
<dbReference type="PANTHER" id="PTHR30461">
    <property type="entry name" value="DNA-INVERTASE FROM LAMBDOID PROPHAGE"/>
    <property type="match status" value="1"/>
</dbReference>
<proteinExistence type="predicted"/>
<sequence>MKCIVYVRVSTDEQAKHGFSIAAQIEKLEAYCISQGWELVDKYIDEGYSAKDLQRPAFEKMMDTLKQGNIDVLLVYRLDRLTRSVMDLYKILKILDDNNCMFKSATEVYDTTNAMGRLFITLVAAIAQWERENLGERVRLGMEKKTKLGMWKGGMAPYGYKIVEKKLVVNDKEKAVVQEIFKQTTTFGFYTLAKHLTNKGFSTRKGGEWHVDSVRDIANNPVYAGYLTFNQNSKDYKKPPREQTLYEGSHEPIISKEEFWALQDLLDKRRNGGGKKHTSNYYFSTLLKCARCGHSLSGHKSAGKKTYRCSGKKAGKNCTSHIILEDNLTKTIFSMFDKLVGNIYNSTDSSNYSDEKINELTNELKNLEKLLDKQKKMYENDIIDIDELIKKSNQLREREKEINKELKSINRSSKTANEETKYIISNIDTVWEYSTDHERKQLMNSIFTQIVIDTKEEYKRGTGKPREIIIVSAK</sequence>
<evidence type="ECO:0000259" key="8">
    <source>
        <dbReference type="PROSITE" id="PS51737"/>
    </source>
</evidence>
<gene>
    <name evidence="9" type="ORF">AS180_05425</name>
</gene>
<dbReference type="Pfam" id="PF13408">
    <property type="entry name" value="Zn_ribbon_recom"/>
    <property type="match status" value="1"/>
</dbReference>
<name>A0A0V8JPF8_9BACI</name>
<dbReference type="PROSITE" id="PS00397">
    <property type="entry name" value="RECOMBINASES_1"/>
    <property type="match status" value="1"/>
</dbReference>
<dbReference type="InterPro" id="IPR038109">
    <property type="entry name" value="DNA_bind_recomb_sf"/>
</dbReference>
<dbReference type="GO" id="GO:0003677">
    <property type="term" value="F:DNA binding"/>
    <property type="evidence" value="ECO:0007669"/>
    <property type="project" value="UniProtKB-KW"/>
</dbReference>
<evidence type="ECO:0000259" key="7">
    <source>
        <dbReference type="PROSITE" id="PS51736"/>
    </source>
</evidence>
<keyword evidence="2" id="KW-0238">DNA-binding</keyword>
<dbReference type="GO" id="GO:0000150">
    <property type="term" value="F:DNA strand exchange activity"/>
    <property type="evidence" value="ECO:0007669"/>
    <property type="project" value="InterPro"/>
</dbReference>
<protein>
    <recommendedName>
        <fullName evidence="11">Recombinase family protein</fullName>
    </recommendedName>
</protein>
<keyword evidence="6" id="KW-0175">Coiled coil</keyword>
<evidence type="ECO:0000256" key="3">
    <source>
        <dbReference type="ARBA" id="ARBA00023172"/>
    </source>
</evidence>
<keyword evidence="3" id="KW-0233">DNA recombination</keyword>
<reference evidence="9 10" key="1">
    <citation type="submission" date="2015-11" db="EMBL/GenBank/DDBJ databases">
        <title>Bacillus caseinolyticus sp nov.</title>
        <authorList>
            <person name="Dastager S.G."/>
            <person name="Mawlankar R."/>
        </authorList>
    </citation>
    <scope>NUCLEOTIDE SEQUENCE [LARGE SCALE GENOMIC DNA]</scope>
    <source>
        <strain evidence="9 10">SGD-V-76</strain>
    </source>
</reference>
<keyword evidence="10" id="KW-1185">Reference proteome</keyword>
<dbReference type="Pfam" id="PF00239">
    <property type="entry name" value="Resolvase"/>
    <property type="match status" value="1"/>
</dbReference>
<dbReference type="InterPro" id="IPR011109">
    <property type="entry name" value="DNA_bind_recombinase_dom"/>
</dbReference>
<comment type="caution">
    <text evidence="9">The sequence shown here is derived from an EMBL/GenBank/DDBJ whole genome shotgun (WGS) entry which is preliminary data.</text>
</comment>
<dbReference type="EMBL" id="LNQP01000013">
    <property type="protein sequence ID" value="KSU88937.1"/>
    <property type="molecule type" value="Genomic_DNA"/>
</dbReference>
<dbReference type="Proteomes" id="UP000053681">
    <property type="component" value="Unassembled WGS sequence"/>
</dbReference>
<feature type="coiled-coil region" evidence="6">
    <location>
        <begin position="350"/>
        <end position="419"/>
    </location>
</feature>
<dbReference type="SMART" id="SM00857">
    <property type="entry name" value="Resolvase"/>
    <property type="match status" value="1"/>
</dbReference>
<feature type="domain" description="Resolvase/invertase-type recombinase catalytic" evidence="7">
    <location>
        <begin position="2"/>
        <end position="149"/>
    </location>
</feature>
<dbReference type="SUPFAM" id="SSF53041">
    <property type="entry name" value="Resolvase-like"/>
    <property type="match status" value="1"/>
</dbReference>
<evidence type="ECO:0000256" key="5">
    <source>
        <dbReference type="PROSITE-ProRule" id="PRU10137"/>
    </source>
</evidence>
<dbReference type="InterPro" id="IPR036162">
    <property type="entry name" value="Resolvase-like_N_sf"/>
</dbReference>
<evidence type="ECO:0000256" key="4">
    <source>
        <dbReference type="PIRSR" id="PIRSR606118-50"/>
    </source>
</evidence>
<dbReference type="Gene3D" id="3.40.50.1390">
    <property type="entry name" value="Resolvase, N-terminal catalytic domain"/>
    <property type="match status" value="1"/>
</dbReference>
<evidence type="ECO:0000256" key="2">
    <source>
        <dbReference type="ARBA" id="ARBA00023125"/>
    </source>
</evidence>
<evidence type="ECO:0000313" key="10">
    <source>
        <dbReference type="Proteomes" id="UP000053681"/>
    </source>
</evidence>
<dbReference type="Gene3D" id="3.90.1750.20">
    <property type="entry name" value="Putative Large Serine Recombinase, Chain B, Domain 2"/>
    <property type="match status" value="1"/>
</dbReference>
<dbReference type="Pfam" id="PF07508">
    <property type="entry name" value="Recombinase"/>
    <property type="match status" value="1"/>
</dbReference>
<dbReference type="GO" id="GO:0015074">
    <property type="term" value="P:DNA integration"/>
    <property type="evidence" value="ECO:0007669"/>
    <property type="project" value="UniProtKB-KW"/>
</dbReference>
<evidence type="ECO:0008006" key="11">
    <source>
        <dbReference type="Google" id="ProtNLM"/>
    </source>
</evidence>
<organism evidence="9 10">
    <name type="scientific">Priestia veravalensis</name>
    <dbReference type="NCBI Taxonomy" id="1414648"/>
    <lineage>
        <taxon>Bacteria</taxon>
        <taxon>Bacillati</taxon>
        <taxon>Bacillota</taxon>
        <taxon>Bacilli</taxon>
        <taxon>Bacillales</taxon>
        <taxon>Bacillaceae</taxon>
        <taxon>Priestia</taxon>
    </lineage>
</organism>
<dbReference type="InterPro" id="IPR050639">
    <property type="entry name" value="SSR_resolvase"/>
</dbReference>
<dbReference type="PANTHER" id="PTHR30461:SF23">
    <property type="entry name" value="DNA RECOMBINASE-RELATED"/>
    <property type="match status" value="1"/>
</dbReference>
<dbReference type="AlphaFoldDB" id="A0A0V8JPF8"/>
<dbReference type="PROSITE" id="PS51737">
    <property type="entry name" value="RECOMBINASE_DNA_BIND"/>
    <property type="match status" value="1"/>
</dbReference>
<dbReference type="InterPro" id="IPR006119">
    <property type="entry name" value="Resolv_N"/>
</dbReference>
<dbReference type="InterPro" id="IPR025827">
    <property type="entry name" value="Zn_ribbon_recom_dom"/>
</dbReference>
<dbReference type="CDD" id="cd00338">
    <property type="entry name" value="Ser_Recombinase"/>
    <property type="match status" value="1"/>
</dbReference>
<dbReference type="RefSeq" id="WP_025907774.1">
    <property type="nucleotide sequence ID" value="NZ_KQ758633.1"/>
</dbReference>
<evidence type="ECO:0000256" key="1">
    <source>
        <dbReference type="ARBA" id="ARBA00022908"/>
    </source>
</evidence>
<evidence type="ECO:0000313" key="9">
    <source>
        <dbReference type="EMBL" id="KSU88937.1"/>
    </source>
</evidence>
<feature type="domain" description="Recombinase" evidence="8">
    <location>
        <begin position="157"/>
        <end position="272"/>
    </location>
</feature>
<accession>A0A0V8JPF8</accession>
<keyword evidence="1" id="KW-0229">DNA integration</keyword>
<feature type="active site" description="O-(5'-phospho-DNA)-serine intermediate" evidence="4 5">
    <location>
        <position position="10"/>
    </location>
</feature>